<feature type="domain" description="UspA" evidence="2">
    <location>
        <begin position="3"/>
        <end position="146"/>
    </location>
</feature>
<comment type="caution">
    <text evidence="3">The sequence shown here is derived from an EMBL/GenBank/DDBJ whole genome shotgun (WGS) entry which is preliminary data.</text>
</comment>
<reference evidence="3 4" key="1">
    <citation type="submission" date="2020-09" db="EMBL/GenBank/DDBJ databases">
        <title>Genome sequencing and assembly of Pontibacter sp.</title>
        <authorList>
            <person name="Chhetri G."/>
        </authorList>
    </citation>
    <scope>NUCLEOTIDE SEQUENCE [LARGE SCALE GENOMIC DNA]</scope>
    <source>
        <strain evidence="3 4">JH31</strain>
    </source>
</reference>
<dbReference type="CDD" id="cd00293">
    <property type="entry name" value="USP-like"/>
    <property type="match status" value="1"/>
</dbReference>
<dbReference type="InterPro" id="IPR006015">
    <property type="entry name" value="Universal_stress_UspA"/>
</dbReference>
<protein>
    <submittedName>
        <fullName evidence="3">Universal stress protein</fullName>
    </submittedName>
</protein>
<accession>A0ABR7XD81</accession>
<dbReference type="PANTHER" id="PTHR46268">
    <property type="entry name" value="STRESS RESPONSE PROTEIN NHAX"/>
    <property type="match status" value="1"/>
</dbReference>
<evidence type="ECO:0000256" key="1">
    <source>
        <dbReference type="ARBA" id="ARBA00008791"/>
    </source>
</evidence>
<name>A0ABR7XD81_9BACT</name>
<evidence type="ECO:0000313" key="3">
    <source>
        <dbReference type="EMBL" id="MBD1396239.1"/>
    </source>
</evidence>
<dbReference type="PRINTS" id="PR01438">
    <property type="entry name" value="UNVRSLSTRESS"/>
</dbReference>
<dbReference type="PANTHER" id="PTHR46268:SF6">
    <property type="entry name" value="UNIVERSAL STRESS PROTEIN UP12"/>
    <property type="match status" value="1"/>
</dbReference>
<dbReference type="RefSeq" id="WP_191182364.1">
    <property type="nucleotide sequence ID" value="NZ_JACXAJ010000001.1"/>
</dbReference>
<sequence length="281" mass="32128">MLRILAPTDFSMDGYNATLVAMRLAQRFGSQVIFVHAMAKPPVPANSPENLFQSLYREEEQKNLEKLREECQHLLDILNMRHGEIHYKTVVVPTPFAESMLEVIYREKIDLVVMGSRGSTSLRKILLGSSTQELMRLTTVPLLIIPSFFVFDGFKRVTILLQHKAQSYRPGVKVLERLASSYNATLHFLIMTQDGRQIHNITEICTDTANWQYLLEFPHSISSMAETDTLAGLKDHMAQKRTDLIVLFPDRRSIWEDFFSQNIADDLAAQPKVPILILPNQ</sequence>
<dbReference type="EMBL" id="JACXAJ010000001">
    <property type="protein sequence ID" value="MBD1396239.1"/>
    <property type="molecule type" value="Genomic_DNA"/>
</dbReference>
<dbReference type="SUPFAM" id="SSF52402">
    <property type="entry name" value="Adenine nucleotide alpha hydrolases-like"/>
    <property type="match status" value="1"/>
</dbReference>
<comment type="similarity">
    <text evidence="1">Belongs to the universal stress protein A family.</text>
</comment>
<dbReference type="Proteomes" id="UP000625551">
    <property type="component" value="Unassembled WGS sequence"/>
</dbReference>
<keyword evidence="4" id="KW-1185">Reference proteome</keyword>
<evidence type="ECO:0000259" key="2">
    <source>
        <dbReference type="Pfam" id="PF00582"/>
    </source>
</evidence>
<dbReference type="InterPro" id="IPR006016">
    <property type="entry name" value="UspA"/>
</dbReference>
<dbReference type="Gene3D" id="3.40.50.12370">
    <property type="match status" value="1"/>
</dbReference>
<evidence type="ECO:0000313" key="4">
    <source>
        <dbReference type="Proteomes" id="UP000625551"/>
    </source>
</evidence>
<gene>
    <name evidence="3" type="ORF">H9Q13_03595</name>
</gene>
<proteinExistence type="inferred from homology"/>
<organism evidence="3 4">
    <name type="scientific">Pontibacter aquaedesilientis</name>
    <dbReference type="NCBI Taxonomy" id="2766980"/>
    <lineage>
        <taxon>Bacteria</taxon>
        <taxon>Pseudomonadati</taxon>
        <taxon>Bacteroidota</taxon>
        <taxon>Cytophagia</taxon>
        <taxon>Cytophagales</taxon>
        <taxon>Hymenobacteraceae</taxon>
        <taxon>Pontibacter</taxon>
    </lineage>
</organism>
<dbReference type="Pfam" id="PF00582">
    <property type="entry name" value="Usp"/>
    <property type="match status" value="1"/>
</dbReference>